<feature type="domain" description="GGDEF" evidence="5">
    <location>
        <begin position="509"/>
        <end position="697"/>
    </location>
</feature>
<keyword evidence="7" id="KW-1185">Reference proteome</keyword>
<dbReference type="InterPro" id="IPR001633">
    <property type="entry name" value="EAL_dom"/>
</dbReference>
<dbReference type="InterPro" id="IPR035919">
    <property type="entry name" value="EAL_sf"/>
</dbReference>
<name>A0A1H0RPD1_9ACTN</name>
<reference evidence="6 7" key="1">
    <citation type="submission" date="2016-10" db="EMBL/GenBank/DDBJ databases">
        <authorList>
            <person name="de Groot N.N."/>
        </authorList>
    </citation>
    <scope>NUCLEOTIDE SEQUENCE [LARGE SCALE GENOMIC DNA]</scope>
    <source>
        <strain evidence="6 7">CGMCC 4.2022</strain>
    </source>
</reference>
<dbReference type="InterPro" id="IPR000014">
    <property type="entry name" value="PAS"/>
</dbReference>
<dbReference type="SUPFAM" id="SSF141868">
    <property type="entry name" value="EAL domain-like"/>
    <property type="match status" value="1"/>
</dbReference>
<dbReference type="CDD" id="cd01949">
    <property type="entry name" value="GGDEF"/>
    <property type="match status" value="1"/>
</dbReference>
<dbReference type="InterPro" id="IPR052155">
    <property type="entry name" value="Biofilm_reg_signaling"/>
</dbReference>
<dbReference type="InterPro" id="IPR029787">
    <property type="entry name" value="Nucleotide_cyclase"/>
</dbReference>
<evidence type="ECO:0000256" key="2">
    <source>
        <dbReference type="SAM" id="Phobius"/>
    </source>
</evidence>
<feature type="transmembrane region" description="Helical" evidence="2">
    <location>
        <begin position="281"/>
        <end position="302"/>
    </location>
</feature>
<feature type="region of interest" description="Disordered" evidence="1">
    <location>
        <begin position="567"/>
        <end position="628"/>
    </location>
</feature>
<evidence type="ECO:0000313" key="6">
    <source>
        <dbReference type="EMBL" id="SDP30818.1"/>
    </source>
</evidence>
<feature type="region of interest" description="Disordered" evidence="1">
    <location>
        <begin position="958"/>
        <end position="1014"/>
    </location>
</feature>
<feature type="compositionally biased region" description="Low complexity" evidence="1">
    <location>
        <begin position="585"/>
        <end position="599"/>
    </location>
</feature>
<gene>
    <name evidence="6" type="ORF">SAMN05216259_12322</name>
</gene>
<feature type="compositionally biased region" description="Basic and acidic residues" evidence="1">
    <location>
        <begin position="971"/>
        <end position="993"/>
    </location>
</feature>
<evidence type="ECO:0000259" key="3">
    <source>
        <dbReference type="PROSITE" id="PS50112"/>
    </source>
</evidence>
<evidence type="ECO:0000256" key="1">
    <source>
        <dbReference type="SAM" id="MobiDB-lite"/>
    </source>
</evidence>
<keyword evidence="2" id="KW-0472">Membrane</keyword>
<accession>A0A1H0RPD1</accession>
<dbReference type="NCBIfam" id="TIGR00254">
    <property type="entry name" value="GGDEF"/>
    <property type="match status" value="1"/>
</dbReference>
<keyword evidence="2" id="KW-0812">Transmembrane</keyword>
<dbReference type="SMART" id="SM00091">
    <property type="entry name" value="PAS"/>
    <property type="match status" value="1"/>
</dbReference>
<protein>
    <submittedName>
        <fullName evidence="6">PAS domain S-box-containing protein/diguanylate cyclase (GGDEF) domain-containing protein</fullName>
    </submittedName>
</protein>
<dbReference type="Gene3D" id="3.30.70.270">
    <property type="match status" value="2"/>
</dbReference>
<dbReference type="InterPro" id="IPR013767">
    <property type="entry name" value="PAS_fold"/>
</dbReference>
<sequence>MSTGEAVPAVRTTTAWRTGLLPQVLLAVLCGGYTTGAVLGWGSEQVALFMGDFGLSGAAAAAAVSALLYGRGADGPHRLAWLLFAFSSSMTALGNAIWGWYEVVLHRPVPQTSAADFCFLLFAPPAIIGLLVLAKRPVTRAGWVCLALDTWLIGGSLLTLSWSLALARTAAIDGPSTARLALSLAYPLLDIVLVSMVLALHFRRSGVNRAAVNTALAALALTVLCDALFTSPLLRAHYRSGQVLDAGWFAASLLMAYAPWVDPRRHPARRSAATRRVATSLTALTPYLAAGVCTLSILSTVITGQRCDRVVLSTGCTVVLALIVRQGIMLLDNIALTQELAHKESHFRSLVQGSSDVIMIAAPNGVLRYVSPAAQGVYGRDPAEMIGTELAAHIHPDDLGRVLHEVRRFLAAQPADEPATRIECRIRSGRPAAAAGRPEQRPGWLTVESSVTRYQGGLIFNSRDITERVRLQAQLQHNASHDPLTDLPNRALFLDRLGRAVGGRRSGDQTAAVLYVDLDGFKEVNDTVGHQAGDDLLVQAARRLRETLRATDIAARLGGDEFAALVSGPDTGPIPHPRPAECVTAPAGPAPGSGARLAAEPAGAGPSAQSTDPGGTPGSGPTGTPSGEARVRDIAERLRAALSEPYRVDGIEVRVGASIGVAFAEPGSTPADVMRHADLAMYRAKQAGKGRVELYSPQLQADAVRRHELAGRVRKALDDGEFTLLHQPVVELSSGRVTGLEARARWRSSQGILFTPAEFLHGDLQRDRGLDMGWWLLEQAVEQAAQRYGAGHRVPVTVRLPLRRLLHRDPPARGIEHLLARHELPPGCLVVEVAGADPQATLQELEHRLAGLRRLGVRIALAGFAAGPGSPGGSLGVLRTLPVDVIKLDRAFTEGVVESTRQHKITRGLVGIATDLGIRTVADGIDRPEQLLAMREMGCVAGLGMAFSGPLEEKPLRGSLGRGCYPVPRQAEYDSRDGRDGRDPARDHRREQVVARPLPPLPRRSNAETPVPPA</sequence>
<dbReference type="Gene3D" id="3.30.450.20">
    <property type="entry name" value="PAS domain"/>
    <property type="match status" value="1"/>
</dbReference>
<dbReference type="Pfam" id="PF00989">
    <property type="entry name" value="PAS"/>
    <property type="match status" value="1"/>
</dbReference>
<dbReference type="EMBL" id="FNIE01000023">
    <property type="protein sequence ID" value="SDP30818.1"/>
    <property type="molecule type" value="Genomic_DNA"/>
</dbReference>
<dbReference type="PROSITE" id="PS50883">
    <property type="entry name" value="EAL"/>
    <property type="match status" value="1"/>
</dbReference>
<dbReference type="InterPro" id="IPR043128">
    <property type="entry name" value="Rev_trsase/Diguanyl_cyclase"/>
</dbReference>
<dbReference type="PANTHER" id="PTHR44757:SF2">
    <property type="entry name" value="BIOFILM ARCHITECTURE MAINTENANCE PROTEIN MBAA"/>
    <property type="match status" value="1"/>
</dbReference>
<proteinExistence type="predicted"/>
<feature type="transmembrane region" description="Helical" evidence="2">
    <location>
        <begin position="184"/>
        <end position="202"/>
    </location>
</feature>
<feature type="transmembrane region" description="Helical" evidence="2">
    <location>
        <begin position="47"/>
        <end position="69"/>
    </location>
</feature>
<dbReference type="NCBIfam" id="TIGR00229">
    <property type="entry name" value="sensory_box"/>
    <property type="match status" value="1"/>
</dbReference>
<dbReference type="SMART" id="SM00052">
    <property type="entry name" value="EAL"/>
    <property type="match status" value="1"/>
</dbReference>
<dbReference type="PANTHER" id="PTHR44757">
    <property type="entry name" value="DIGUANYLATE CYCLASE DGCP"/>
    <property type="match status" value="1"/>
</dbReference>
<dbReference type="InterPro" id="IPR000160">
    <property type="entry name" value="GGDEF_dom"/>
</dbReference>
<dbReference type="Pfam" id="PF00990">
    <property type="entry name" value="GGDEF"/>
    <property type="match status" value="2"/>
</dbReference>
<dbReference type="PROSITE" id="PS50887">
    <property type="entry name" value="GGDEF"/>
    <property type="match status" value="1"/>
</dbReference>
<dbReference type="Pfam" id="PF00563">
    <property type="entry name" value="EAL"/>
    <property type="match status" value="1"/>
</dbReference>
<dbReference type="PROSITE" id="PS50112">
    <property type="entry name" value="PAS"/>
    <property type="match status" value="1"/>
</dbReference>
<feature type="transmembrane region" description="Helical" evidence="2">
    <location>
        <begin position="113"/>
        <end position="134"/>
    </location>
</feature>
<dbReference type="RefSeq" id="WP_245771807.1">
    <property type="nucleotide sequence ID" value="NZ_FNIE01000023.1"/>
</dbReference>
<dbReference type="CDD" id="cd01948">
    <property type="entry name" value="EAL"/>
    <property type="match status" value="1"/>
</dbReference>
<feature type="domain" description="EAL" evidence="4">
    <location>
        <begin position="706"/>
        <end position="964"/>
    </location>
</feature>
<dbReference type="SUPFAM" id="SSF55785">
    <property type="entry name" value="PYP-like sensor domain (PAS domain)"/>
    <property type="match status" value="1"/>
</dbReference>
<keyword evidence="2" id="KW-1133">Transmembrane helix</keyword>
<dbReference type="InterPro" id="IPR035965">
    <property type="entry name" value="PAS-like_dom_sf"/>
</dbReference>
<dbReference type="AlphaFoldDB" id="A0A1H0RPD1"/>
<dbReference type="SMART" id="SM00267">
    <property type="entry name" value="GGDEF"/>
    <property type="match status" value="1"/>
</dbReference>
<evidence type="ECO:0000259" key="4">
    <source>
        <dbReference type="PROSITE" id="PS50883"/>
    </source>
</evidence>
<feature type="transmembrane region" description="Helical" evidence="2">
    <location>
        <begin position="20"/>
        <end position="41"/>
    </location>
</feature>
<dbReference type="GO" id="GO:0006355">
    <property type="term" value="P:regulation of DNA-templated transcription"/>
    <property type="evidence" value="ECO:0007669"/>
    <property type="project" value="InterPro"/>
</dbReference>
<evidence type="ECO:0000259" key="5">
    <source>
        <dbReference type="PROSITE" id="PS50887"/>
    </source>
</evidence>
<dbReference type="CDD" id="cd00130">
    <property type="entry name" value="PAS"/>
    <property type="match status" value="1"/>
</dbReference>
<dbReference type="Proteomes" id="UP000199341">
    <property type="component" value="Unassembled WGS sequence"/>
</dbReference>
<feature type="transmembrane region" description="Helical" evidence="2">
    <location>
        <begin position="214"/>
        <end position="234"/>
    </location>
</feature>
<organism evidence="6 7">
    <name type="scientific">Actinacidiphila guanduensis</name>
    <dbReference type="NCBI Taxonomy" id="310781"/>
    <lineage>
        <taxon>Bacteria</taxon>
        <taxon>Bacillati</taxon>
        <taxon>Actinomycetota</taxon>
        <taxon>Actinomycetes</taxon>
        <taxon>Kitasatosporales</taxon>
        <taxon>Streptomycetaceae</taxon>
        <taxon>Actinacidiphila</taxon>
    </lineage>
</organism>
<feature type="transmembrane region" description="Helical" evidence="2">
    <location>
        <begin position="81"/>
        <end position="101"/>
    </location>
</feature>
<dbReference type="Gene3D" id="3.20.20.450">
    <property type="entry name" value="EAL domain"/>
    <property type="match status" value="1"/>
</dbReference>
<dbReference type="SUPFAM" id="SSF55073">
    <property type="entry name" value="Nucleotide cyclase"/>
    <property type="match status" value="2"/>
</dbReference>
<feature type="transmembrane region" description="Helical" evidence="2">
    <location>
        <begin position="141"/>
        <end position="164"/>
    </location>
</feature>
<evidence type="ECO:0000313" key="7">
    <source>
        <dbReference type="Proteomes" id="UP000199341"/>
    </source>
</evidence>
<dbReference type="STRING" id="310781.SAMN05216259_12322"/>
<feature type="domain" description="PAS" evidence="3">
    <location>
        <begin position="343"/>
        <end position="413"/>
    </location>
</feature>
<feature type="transmembrane region" description="Helical" evidence="2">
    <location>
        <begin position="240"/>
        <end position="260"/>
    </location>
</feature>